<feature type="transmembrane region" description="Helical" evidence="6">
    <location>
        <begin position="447"/>
        <end position="469"/>
    </location>
</feature>
<proteinExistence type="predicted"/>
<feature type="transmembrane region" description="Helical" evidence="6">
    <location>
        <begin position="513"/>
        <end position="532"/>
    </location>
</feature>
<dbReference type="InterPro" id="IPR020846">
    <property type="entry name" value="MFS_dom"/>
</dbReference>
<keyword evidence="5 6" id="KW-0472">Membrane</keyword>
<feature type="transmembrane region" description="Helical" evidence="6">
    <location>
        <begin position="243"/>
        <end position="260"/>
    </location>
</feature>
<evidence type="ECO:0000256" key="1">
    <source>
        <dbReference type="ARBA" id="ARBA00004141"/>
    </source>
</evidence>
<keyword evidence="2" id="KW-0813">Transport</keyword>
<dbReference type="Proteomes" id="UP000885750">
    <property type="component" value="Unassembled WGS sequence"/>
</dbReference>
<dbReference type="AlphaFoldDB" id="A0A7V2SZY9"/>
<feature type="transmembrane region" description="Helical" evidence="6">
    <location>
        <begin position="26"/>
        <end position="47"/>
    </location>
</feature>
<dbReference type="GO" id="GO:0022857">
    <property type="term" value="F:transmembrane transporter activity"/>
    <property type="evidence" value="ECO:0007669"/>
    <property type="project" value="InterPro"/>
</dbReference>
<sequence length="536" mass="58669">MTADNIKTAPKQNWLESIASFKHPRVITMLFLGFSAGIPILLIFSSLGLWLREAGVERSAVTFFSWAALGYSFKFVWAPLVDKLPIPFLTQWLGRRRSWMLLSQFSIISAILWMGMTNPLESANSLTIMALAAVLLGFSSATQDVVIDAYRIESADSDLQAMMSSAYIAGYRIGMLVAGAGALYLASYFGSSKENYSYEAWQWTYVIMSGVMLVGIITTLLIPEPTRQREDKAKHNASDYLRFLLLFTLAVLAFIATFYFSSEGVKSAKSALTETFSNFYFSLESVKPAPTETFANKHLASFIIETLRLAFAIVIAWGVAKLVVLSGLVRQSMVNETYIAPIKDFFSRYGLNLAILLLALIGLYRISDIVLGVIANVFYQDLGFTKIEIANVVKTFGLFMTIAGGFLGGLLSVRFGVMKILFLGAALSAATNILFMLLANAGHDMTMLYIVISADNLSAGLASAAFIAFLSKLTNISFTAVQYAIFSSLMTLLPKILGGYSGSMVTSIGYPNFFLLTAVLGIPVLVLILLAGKRFE</sequence>
<feature type="transmembrane region" description="Helical" evidence="6">
    <location>
        <begin position="476"/>
        <end position="493"/>
    </location>
</feature>
<reference evidence="8" key="1">
    <citation type="journal article" date="2020" name="mSystems">
        <title>Genome- and Community-Level Interaction Insights into Carbon Utilization and Element Cycling Functions of Hydrothermarchaeota in Hydrothermal Sediment.</title>
        <authorList>
            <person name="Zhou Z."/>
            <person name="Liu Y."/>
            <person name="Xu W."/>
            <person name="Pan J."/>
            <person name="Luo Z.H."/>
            <person name="Li M."/>
        </authorList>
    </citation>
    <scope>NUCLEOTIDE SEQUENCE [LARGE SCALE GENOMIC DNA]</scope>
    <source>
        <strain evidence="8">HyVt-493</strain>
    </source>
</reference>
<dbReference type="Gene3D" id="1.20.1250.20">
    <property type="entry name" value="MFS general substrate transporter like domains"/>
    <property type="match status" value="2"/>
</dbReference>
<keyword evidence="4 6" id="KW-1133">Transmembrane helix</keyword>
<organism evidence="8">
    <name type="scientific">Leucothrix mucor</name>
    <dbReference type="NCBI Taxonomy" id="45248"/>
    <lineage>
        <taxon>Bacteria</taxon>
        <taxon>Pseudomonadati</taxon>
        <taxon>Pseudomonadota</taxon>
        <taxon>Gammaproteobacteria</taxon>
        <taxon>Thiotrichales</taxon>
        <taxon>Thiotrichaceae</taxon>
        <taxon>Leucothrix</taxon>
    </lineage>
</organism>
<dbReference type="InterPro" id="IPR004752">
    <property type="entry name" value="AmpG_permease/AT-1"/>
</dbReference>
<feature type="transmembrane region" description="Helical" evidence="6">
    <location>
        <begin position="98"/>
        <end position="116"/>
    </location>
</feature>
<feature type="transmembrane region" description="Helical" evidence="6">
    <location>
        <begin position="168"/>
        <end position="189"/>
    </location>
</feature>
<feature type="transmembrane region" description="Helical" evidence="6">
    <location>
        <begin position="350"/>
        <end position="375"/>
    </location>
</feature>
<feature type="transmembrane region" description="Helical" evidence="6">
    <location>
        <begin position="201"/>
        <end position="222"/>
    </location>
</feature>
<evidence type="ECO:0000313" key="8">
    <source>
        <dbReference type="EMBL" id="HFC92072.1"/>
    </source>
</evidence>
<comment type="subcellular location">
    <subcellularLocation>
        <location evidence="1">Membrane</location>
        <topology evidence="1">Multi-pass membrane protein</topology>
    </subcellularLocation>
</comment>
<dbReference type="NCBIfam" id="TIGR00901">
    <property type="entry name" value="2A0125"/>
    <property type="match status" value="1"/>
</dbReference>
<dbReference type="EMBL" id="DRMS01000181">
    <property type="protein sequence ID" value="HFC92072.1"/>
    <property type="molecule type" value="Genomic_DNA"/>
</dbReference>
<evidence type="ECO:0000256" key="4">
    <source>
        <dbReference type="ARBA" id="ARBA00022989"/>
    </source>
</evidence>
<dbReference type="PANTHER" id="PTHR12778:SF10">
    <property type="entry name" value="MAJOR FACILITATOR SUPERFAMILY DOMAIN-CONTAINING PROTEIN 3"/>
    <property type="match status" value="1"/>
</dbReference>
<dbReference type="InterPro" id="IPR036259">
    <property type="entry name" value="MFS_trans_sf"/>
</dbReference>
<evidence type="ECO:0000256" key="3">
    <source>
        <dbReference type="ARBA" id="ARBA00022692"/>
    </source>
</evidence>
<feature type="domain" description="Major facilitator superfamily (MFS) profile" evidence="7">
    <location>
        <begin position="351"/>
        <end position="536"/>
    </location>
</feature>
<name>A0A7V2SZY9_LEUMU</name>
<feature type="transmembrane region" description="Helical" evidence="6">
    <location>
        <begin position="395"/>
        <end position="413"/>
    </location>
</feature>
<evidence type="ECO:0000256" key="6">
    <source>
        <dbReference type="SAM" id="Phobius"/>
    </source>
</evidence>
<feature type="transmembrane region" description="Helical" evidence="6">
    <location>
        <begin position="128"/>
        <end position="147"/>
    </location>
</feature>
<gene>
    <name evidence="8" type="ORF">ENJ51_04595</name>
</gene>
<keyword evidence="3 6" id="KW-0812">Transmembrane</keyword>
<dbReference type="InterPro" id="IPR011701">
    <property type="entry name" value="MFS"/>
</dbReference>
<evidence type="ECO:0000256" key="2">
    <source>
        <dbReference type="ARBA" id="ARBA00022448"/>
    </source>
</evidence>
<comment type="caution">
    <text evidence="8">The sequence shown here is derived from an EMBL/GenBank/DDBJ whole genome shotgun (WGS) entry which is preliminary data.</text>
</comment>
<dbReference type="GO" id="GO:0016020">
    <property type="term" value="C:membrane"/>
    <property type="evidence" value="ECO:0007669"/>
    <property type="project" value="UniProtKB-SubCell"/>
</dbReference>
<feature type="transmembrane region" description="Helical" evidence="6">
    <location>
        <begin position="309"/>
        <end position="329"/>
    </location>
</feature>
<dbReference type="SUPFAM" id="SSF103473">
    <property type="entry name" value="MFS general substrate transporter"/>
    <property type="match status" value="2"/>
</dbReference>
<dbReference type="PANTHER" id="PTHR12778">
    <property type="entry name" value="SOLUTE CARRIER FAMILY 33 ACETYL-COA TRANSPORTER -RELATED"/>
    <property type="match status" value="1"/>
</dbReference>
<feature type="transmembrane region" description="Helical" evidence="6">
    <location>
        <begin position="59"/>
        <end position="77"/>
    </location>
</feature>
<feature type="transmembrane region" description="Helical" evidence="6">
    <location>
        <begin position="420"/>
        <end position="441"/>
    </location>
</feature>
<accession>A0A7V2SZY9</accession>
<dbReference type="Pfam" id="PF07690">
    <property type="entry name" value="MFS_1"/>
    <property type="match status" value="1"/>
</dbReference>
<protein>
    <submittedName>
        <fullName evidence="8">MFS transporter</fullName>
    </submittedName>
</protein>
<evidence type="ECO:0000259" key="7">
    <source>
        <dbReference type="PROSITE" id="PS50850"/>
    </source>
</evidence>
<evidence type="ECO:0000256" key="5">
    <source>
        <dbReference type="ARBA" id="ARBA00023136"/>
    </source>
</evidence>
<dbReference type="PROSITE" id="PS50850">
    <property type="entry name" value="MFS"/>
    <property type="match status" value="1"/>
</dbReference>